<evidence type="ECO:0000313" key="3">
    <source>
        <dbReference type="Proteomes" id="UP000675664"/>
    </source>
</evidence>
<dbReference type="Pfam" id="PF06912">
    <property type="entry name" value="DUF1275"/>
    <property type="match status" value="1"/>
</dbReference>
<keyword evidence="1" id="KW-0812">Transmembrane</keyword>
<dbReference type="PANTHER" id="PTHR37314">
    <property type="entry name" value="SLR0142 PROTEIN"/>
    <property type="match status" value="1"/>
</dbReference>
<dbReference type="AlphaFoldDB" id="A0A8J7VYC0"/>
<sequence length="229" mass="26008">MYIKQQMSESLLVAALLAIVGGYLDAYSYIARGQVFANAQTGNIVLLGYYVAHGQVRIAFLYFIPICSFAIGVFVTEYIKSKYKTHPKFHWRQGIIILEVFFILIIAYLPEGNWNILANTMISFICAMQVEAFRKVKGDAYASTMCTGNLRSGSEQLFRWFFYHDEKAKQKSFRYIVIIACFTIGAIIGVFITIRLDEKAISLCSLLLLLIFILMFVQIGKDPKNAITK</sequence>
<reference evidence="2" key="1">
    <citation type="submission" date="2021-04" db="EMBL/GenBank/DDBJ databases">
        <title>Sinoanaerobacter chloroacetimidivorans sp. nov., an obligate anaerobic bacterium isolated from anaerobic sludge.</title>
        <authorList>
            <person name="Bao Y."/>
        </authorList>
    </citation>
    <scope>NUCLEOTIDE SEQUENCE</scope>
    <source>
        <strain evidence="2">BAD-6</strain>
    </source>
</reference>
<feature type="transmembrane region" description="Helical" evidence="1">
    <location>
        <begin position="173"/>
        <end position="194"/>
    </location>
</feature>
<gene>
    <name evidence="2" type="ORF">KCX82_05490</name>
</gene>
<accession>A0A8J7VYC0</accession>
<feature type="transmembrane region" description="Helical" evidence="1">
    <location>
        <begin position="200"/>
        <end position="219"/>
    </location>
</feature>
<evidence type="ECO:0000256" key="1">
    <source>
        <dbReference type="SAM" id="Phobius"/>
    </source>
</evidence>
<keyword evidence="3" id="KW-1185">Reference proteome</keyword>
<name>A0A8J7VYC0_9FIRM</name>
<dbReference type="EMBL" id="JAGSND010000003">
    <property type="protein sequence ID" value="MBR0597314.1"/>
    <property type="molecule type" value="Genomic_DNA"/>
</dbReference>
<comment type="caution">
    <text evidence="2">The sequence shown here is derived from an EMBL/GenBank/DDBJ whole genome shotgun (WGS) entry which is preliminary data.</text>
</comment>
<feature type="transmembrane region" description="Helical" evidence="1">
    <location>
        <begin position="91"/>
        <end position="110"/>
    </location>
</feature>
<protein>
    <submittedName>
        <fullName evidence="2">DUF1275 domain-containing protein</fullName>
    </submittedName>
</protein>
<evidence type="ECO:0000313" key="2">
    <source>
        <dbReference type="EMBL" id="MBR0597314.1"/>
    </source>
</evidence>
<dbReference type="Proteomes" id="UP000675664">
    <property type="component" value="Unassembled WGS sequence"/>
</dbReference>
<keyword evidence="1" id="KW-1133">Transmembrane helix</keyword>
<proteinExistence type="predicted"/>
<reference evidence="2" key="2">
    <citation type="submission" date="2021-04" db="EMBL/GenBank/DDBJ databases">
        <authorList>
            <person name="Liu J."/>
        </authorList>
    </citation>
    <scope>NUCLEOTIDE SEQUENCE</scope>
    <source>
        <strain evidence="2">BAD-6</strain>
    </source>
</reference>
<keyword evidence="1" id="KW-0472">Membrane</keyword>
<dbReference type="PANTHER" id="PTHR37314:SF4">
    <property type="entry name" value="UPF0700 TRANSMEMBRANE PROTEIN YOAK"/>
    <property type="match status" value="1"/>
</dbReference>
<dbReference type="InterPro" id="IPR010699">
    <property type="entry name" value="DUF1275"/>
</dbReference>
<feature type="transmembrane region" description="Helical" evidence="1">
    <location>
        <begin position="59"/>
        <end position="79"/>
    </location>
</feature>
<dbReference type="RefSeq" id="WP_227017452.1">
    <property type="nucleotide sequence ID" value="NZ_JAGSND010000003.1"/>
</dbReference>
<organism evidence="2 3">
    <name type="scientific">Sinanaerobacter chloroacetimidivorans</name>
    <dbReference type="NCBI Taxonomy" id="2818044"/>
    <lineage>
        <taxon>Bacteria</taxon>
        <taxon>Bacillati</taxon>
        <taxon>Bacillota</taxon>
        <taxon>Clostridia</taxon>
        <taxon>Peptostreptococcales</taxon>
        <taxon>Anaerovoracaceae</taxon>
        <taxon>Sinanaerobacter</taxon>
    </lineage>
</organism>